<organism evidence="1">
    <name type="scientific">Philodina roseola</name>
    <name type="common">Rotifer</name>
    <dbReference type="NCBI Taxonomy" id="96448"/>
    <lineage>
        <taxon>Eukaryota</taxon>
        <taxon>Metazoa</taxon>
        <taxon>Spiralia</taxon>
        <taxon>Gnathifera</taxon>
        <taxon>Rotifera</taxon>
        <taxon>Eurotatoria</taxon>
        <taxon>Bdelloidea</taxon>
        <taxon>Philodinida</taxon>
        <taxon>Philodinidae</taxon>
        <taxon>Philodina</taxon>
    </lineage>
</organism>
<accession>G3KGX1</accession>
<reference evidence="1" key="1">
    <citation type="journal article" date="2011" name="Proc. Natl. Acad. Sci. U.S.A.">
        <title>A widespread class of reverse transcriptase-related cellular genes.</title>
        <authorList>
            <person name="Gladyshev E.A."/>
            <person name="Arkhipova I.R."/>
        </authorList>
    </citation>
    <scope>NUCLEOTIDE SEQUENCE</scope>
</reference>
<proteinExistence type="predicted"/>
<sequence>MSSAAFSETLQFVTNVKLQELEKRRLAFGQHASKVLAEAQKHDHDLIQKVMILVEGIRSWPGLKISDGNLNLNNIQRWLLQATRDPSFPQARLQDWVEKLTNRINHEITQYDYAKLFGNLLTDWLTSSPYSAETANISVTENIETTSSNQEDFEKLSLTDTIEQKSQFESIIFREKDIDVSKLETYLEDLFSGEDAQEALTTLRIRLATFGENLRRSTITEHDMQWCIKCLLAADLLSDAKQATLKEFAENPTVIKELASVLNMQLSSLQTWHWPEEGVAAEPRKALNGKIRFYLDSEILTSLLLQYIGTKWSLEFKAALVQLRNSRAWKTTPPHLTKKELSRFTVFLNDRNAHQSIEQRRRTFQKSHYFMCQLPDSVDSFNDYDDVDENDYRTVAANNRRHRQWSNGYERTGLRFDTPVELKQSLLHIICTDVLLNRTLHDQCTVVRTDLEWFGPSLAHQSILTILKFFGVSQSDLQFIESFLACPLKFTGSMKSYTADPSTYKSTPTDTPRIRKRGTPVAHSLSVFCGEAVLFVMDYAVNQITNGIFLYRIHDDFWFLDSQSVRCAEAWKAMNHFATLTGLKFNESKTGSIHVGNKGELHPDLPKGEIRWGLLKMDTAAAGKFIIDLAMVDVHVAEMRRQLSATTSIFAWTQVYNKYMGFFIRNFGIPAKVYGRSHIDNVIDALARIHKTLFPDKNGNVVETLASFIKEKFNVTDIPAGWYVWPTAAGGLQLKDFFVELLATREDLPENPELILELARKEEREDYENAKRLWEDGTNYNEALAQQHNVEIFTTDPFFSFDEFTKCREERSSRWLSAFDTLLTRPSPVNLESTPDLVAALSMIGNDIEAFGSTMANGWNGLDSYWKWLINLHHEEMAKKYGSLLVVKPTSIPVGMVAVFRNTRTRWEQ</sequence>
<keyword evidence="1" id="KW-0808">Transferase</keyword>
<dbReference type="AlphaFoldDB" id="G3KGX1"/>
<keyword evidence="1" id="KW-0695">RNA-directed DNA polymerase</keyword>
<dbReference type="PANTHER" id="PTHR37015:SF2">
    <property type="entry name" value="REVERSE TRANSCRIPTASE DOMAIN-CONTAINING PROTEIN"/>
    <property type="match status" value="1"/>
</dbReference>
<name>G3KGX1_PHIRO</name>
<dbReference type="EMBL" id="JN235989">
    <property type="protein sequence ID" value="AEN94428.1"/>
    <property type="molecule type" value="Genomic_DNA"/>
</dbReference>
<keyword evidence="1" id="KW-0548">Nucleotidyltransferase</keyword>
<dbReference type="PANTHER" id="PTHR37015">
    <property type="entry name" value="REVERSE TRANSCRIPTASE DOMAIN-CONTAINING PROTEIN"/>
    <property type="match status" value="1"/>
</dbReference>
<protein>
    <submittedName>
        <fullName evidence="1">Reverse transcriptase-like protein</fullName>
    </submittedName>
</protein>
<evidence type="ECO:0000313" key="1">
    <source>
        <dbReference type="EMBL" id="AEN94428.1"/>
    </source>
</evidence>
<dbReference type="GO" id="GO:0003964">
    <property type="term" value="F:RNA-directed DNA polymerase activity"/>
    <property type="evidence" value="ECO:0007669"/>
    <property type="project" value="UniProtKB-KW"/>
</dbReference>